<dbReference type="RefSeq" id="WP_035508420.1">
    <property type="nucleotide sequence ID" value="NZ_CCDH010000003.1"/>
</dbReference>
<evidence type="ECO:0000313" key="1">
    <source>
        <dbReference type="EMBL" id="CDQ23972.1"/>
    </source>
</evidence>
<comment type="caution">
    <text evidence="1">The sequence shown here is derived from an EMBL/GenBank/DDBJ whole genome shotgun (WGS) entry which is preliminary data.</text>
</comment>
<dbReference type="Gene3D" id="6.20.20.10">
    <property type="match status" value="1"/>
</dbReference>
<protein>
    <submittedName>
        <fullName evidence="1">Uncharacterized protein</fullName>
    </submittedName>
</protein>
<proteinExistence type="predicted"/>
<reference evidence="1 2" key="2">
    <citation type="submission" date="2014-05" db="EMBL/GenBank/DDBJ databases">
        <title>Draft genome sequence of Halobacillus karajensis HK-03.</title>
        <authorList>
            <person name="Khelaifia S."/>
            <person name="Croce O."/>
            <person name="Lagier J.C."/>
            <person name="Raoult D."/>
        </authorList>
    </citation>
    <scope>NUCLEOTIDE SEQUENCE [LARGE SCALE GENOMIC DNA]</scope>
    <source>
        <strain evidence="1 2">HD-03</strain>
    </source>
</reference>
<accession>A0A024P6J6</accession>
<gene>
    <name evidence="1" type="ORF">BN983_02232</name>
</gene>
<reference evidence="2" key="1">
    <citation type="submission" date="2014-03" db="EMBL/GenBank/DDBJ databases">
        <authorList>
            <person name="Urmite Genomes U."/>
        </authorList>
    </citation>
    <scope>NUCLEOTIDE SEQUENCE [LARGE SCALE GENOMIC DNA]</scope>
    <source>
        <strain evidence="2">HD-03</strain>
    </source>
</reference>
<dbReference type="Proteomes" id="UP000028868">
    <property type="component" value="Unassembled WGS sequence"/>
</dbReference>
<evidence type="ECO:0000313" key="2">
    <source>
        <dbReference type="Proteomes" id="UP000028868"/>
    </source>
</evidence>
<dbReference type="EMBL" id="CCDI010000002">
    <property type="protein sequence ID" value="CDQ23972.1"/>
    <property type="molecule type" value="Genomic_DNA"/>
</dbReference>
<organism evidence="1 2">
    <name type="scientific">Halobacillus karajensis</name>
    <dbReference type="NCBI Taxonomy" id="195088"/>
    <lineage>
        <taxon>Bacteria</taxon>
        <taxon>Bacillati</taxon>
        <taxon>Bacillota</taxon>
        <taxon>Bacilli</taxon>
        <taxon>Bacillales</taxon>
        <taxon>Bacillaceae</taxon>
        <taxon>Halobacillus</taxon>
    </lineage>
</organism>
<keyword evidence="2" id="KW-1185">Reference proteome</keyword>
<sequence>MNTKTVSHLYNVCPLCHGTGNYKEYDSSKANMLMDHYQRMNHADDTHAWKLAVEETSYQKECGRCHGNGHVLNDEGKQMFHALQQFA</sequence>
<dbReference type="OrthoDB" id="2971955at2"/>
<dbReference type="AlphaFoldDB" id="A0A024P6J6"/>
<name>A0A024P6J6_9BACI</name>